<dbReference type="EMBL" id="JBIAQY010000034">
    <property type="protein sequence ID" value="MFF3574977.1"/>
    <property type="molecule type" value="Genomic_DNA"/>
</dbReference>
<name>A0ABW6SFI0_9NOCA</name>
<organism evidence="2 3">
    <name type="scientific">Nocardia jiangxiensis</name>
    <dbReference type="NCBI Taxonomy" id="282685"/>
    <lineage>
        <taxon>Bacteria</taxon>
        <taxon>Bacillati</taxon>
        <taxon>Actinomycetota</taxon>
        <taxon>Actinomycetes</taxon>
        <taxon>Mycobacteriales</taxon>
        <taxon>Nocardiaceae</taxon>
        <taxon>Nocardia</taxon>
    </lineage>
</organism>
<comment type="caution">
    <text evidence="2">The sequence shown here is derived from an EMBL/GenBank/DDBJ whole genome shotgun (WGS) entry which is preliminary data.</text>
</comment>
<feature type="region of interest" description="Disordered" evidence="1">
    <location>
        <begin position="38"/>
        <end position="66"/>
    </location>
</feature>
<evidence type="ECO:0000313" key="3">
    <source>
        <dbReference type="Proteomes" id="UP001601992"/>
    </source>
</evidence>
<proteinExistence type="predicted"/>
<reference evidence="2 3" key="1">
    <citation type="submission" date="2024-10" db="EMBL/GenBank/DDBJ databases">
        <title>The Natural Products Discovery Center: Release of the First 8490 Sequenced Strains for Exploring Actinobacteria Biosynthetic Diversity.</title>
        <authorList>
            <person name="Kalkreuter E."/>
            <person name="Kautsar S.A."/>
            <person name="Yang D."/>
            <person name="Bader C.D."/>
            <person name="Teijaro C.N."/>
            <person name="Fluegel L."/>
            <person name="Davis C.M."/>
            <person name="Simpson J.R."/>
            <person name="Lauterbach L."/>
            <person name="Steele A.D."/>
            <person name="Gui C."/>
            <person name="Meng S."/>
            <person name="Li G."/>
            <person name="Viehrig K."/>
            <person name="Ye F."/>
            <person name="Su P."/>
            <person name="Kiefer A.F."/>
            <person name="Nichols A."/>
            <person name="Cepeda A.J."/>
            <person name="Yan W."/>
            <person name="Fan B."/>
            <person name="Jiang Y."/>
            <person name="Adhikari A."/>
            <person name="Zheng C.-J."/>
            <person name="Schuster L."/>
            <person name="Cowan T.M."/>
            <person name="Smanski M.J."/>
            <person name="Chevrette M.G."/>
            <person name="De Carvalho L.P.S."/>
            <person name="Shen B."/>
        </authorList>
    </citation>
    <scope>NUCLEOTIDE SEQUENCE [LARGE SCALE GENOMIC DNA]</scope>
    <source>
        <strain evidence="2 3">NPDC002593</strain>
    </source>
</reference>
<sequence>MPTTRFTFARRLRVRCGDIAQPCAGILYSLSTISHATDSSEASTARTALDNGSFKSKGHPDPMWHK</sequence>
<accession>A0ABW6SFI0</accession>
<evidence type="ECO:0000313" key="2">
    <source>
        <dbReference type="EMBL" id="MFF3574977.1"/>
    </source>
</evidence>
<protein>
    <submittedName>
        <fullName evidence="2">Uncharacterized protein</fullName>
    </submittedName>
</protein>
<dbReference type="RefSeq" id="WP_040827995.1">
    <property type="nucleotide sequence ID" value="NZ_JBIAQY010000034.1"/>
</dbReference>
<keyword evidence="3" id="KW-1185">Reference proteome</keyword>
<dbReference type="Proteomes" id="UP001601992">
    <property type="component" value="Unassembled WGS sequence"/>
</dbReference>
<gene>
    <name evidence="2" type="ORF">ACFYXQ_45290</name>
</gene>
<evidence type="ECO:0000256" key="1">
    <source>
        <dbReference type="SAM" id="MobiDB-lite"/>
    </source>
</evidence>